<keyword evidence="12" id="KW-1185">Reference proteome</keyword>
<feature type="domain" description="E3 UFM1-protein ligase-like C-terminal" evidence="10">
    <location>
        <begin position="679"/>
        <end position="783"/>
    </location>
</feature>
<dbReference type="InParanoid" id="A0A6L2PNX5"/>
<dbReference type="PANTHER" id="PTHR31057:SF0">
    <property type="entry name" value="E3 UFM1-PROTEIN LIGASE 1"/>
    <property type="match status" value="1"/>
</dbReference>
<evidence type="ECO:0000259" key="10">
    <source>
        <dbReference type="Pfam" id="PF25041"/>
    </source>
</evidence>
<evidence type="ECO:0000313" key="12">
    <source>
        <dbReference type="Proteomes" id="UP000502823"/>
    </source>
</evidence>
<evidence type="ECO:0000256" key="5">
    <source>
        <dbReference type="ARBA" id="ARBA00022786"/>
    </source>
</evidence>
<dbReference type="FunCoup" id="A0A6L2PNX5">
    <property type="interactions" value="2131"/>
</dbReference>
<evidence type="ECO:0000259" key="8">
    <source>
        <dbReference type="Pfam" id="PF09743"/>
    </source>
</evidence>
<proteinExistence type="inferred from homology"/>
<dbReference type="PANTHER" id="PTHR31057">
    <property type="entry name" value="E3 UFM1-PROTEIN LIGASE 1"/>
    <property type="match status" value="1"/>
</dbReference>
<comment type="function">
    <text evidence="1">E3 UFM1-protein ligase that mediates ufmylation of target proteins.</text>
</comment>
<gene>
    <name evidence="11" type="ORF">Cfor_02494</name>
</gene>
<dbReference type="GO" id="GO:1990592">
    <property type="term" value="P:protein K69-linked ufmylation"/>
    <property type="evidence" value="ECO:0007669"/>
    <property type="project" value="TreeGrafter"/>
</dbReference>
<dbReference type="Pfam" id="PF23659">
    <property type="entry name" value="UFL1"/>
    <property type="match status" value="1"/>
</dbReference>
<dbReference type="GO" id="GO:0034976">
    <property type="term" value="P:response to endoplasmic reticulum stress"/>
    <property type="evidence" value="ECO:0007669"/>
    <property type="project" value="TreeGrafter"/>
</dbReference>
<comment type="similarity">
    <text evidence="2">Belongs to the UFL1 family.</text>
</comment>
<dbReference type="EMBL" id="BLKM01011336">
    <property type="protein sequence ID" value="GFG32882.1"/>
    <property type="molecule type" value="Genomic_DNA"/>
</dbReference>
<dbReference type="Pfam" id="PF25870">
    <property type="entry name" value="WHD_UFL1_5th"/>
    <property type="match status" value="1"/>
</dbReference>
<evidence type="ECO:0000256" key="3">
    <source>
        <dbReference type="ARBA" id="ARBA00014160"/>
    </source>
</evidence>
<name>A0A6L2PNX5_COPFO</name>
<accession>A0A6L2PNX5</accession>
<dbReference type="Proteomes" id="UP000502823">
    <property type="component" value="Unassembled WGS sequence"/>
</dbReference>
<comment type="caution">
    <text evidence="11">The sequence shown here is derived from an EMBL/GenBank/DDBJ whole genome shotgun (WGS) entry which is preliminary data.</text>
</comment>
<protein>
    <recommendedName>
        <fullName evidence="3">E3 UFM1-protein ligase 1 homolog</fullName>
    </recommendedName>
    <alternativeName>
        <fullName evidence="6">E3 UFM1-protein transferase 1 homolog</fullName>
    </alternativeName>
</protein>
<evidence type="ECO:0000256" key="7">
    <source>
        <dbReference type="SAM" id="MobiDB-lite"/>
    </source>
</evidence>
<evidence type="ECO:0000256" key="6">
    <source>
        <dbReference type="ARBA" id="ARBA00030452"/>
    </source>
</evidence>
<dbReference type="InterPro" id="IPR056761">
    <property type="entry name" value="Ufl1-like_C"/>
</dbReference>
<feature type="domain" description="E3 UFM1-protein ligase 1-like" evidence="9">
    <location>
        <begin position="552"/>
        <end position="673"/>
    </location>
</feature>
<dbReference type="GO" id="GO:0061666">
    <property type="term" value="F:UFM1 ligase activity"/>
    <property type="evidence" value="ECO:0007669"/>
    <property type="project" value="InterPro"/>
</dbReference>
<reference evidence="12" key="1">
    <citation type="submission" date="2020-01" db="EMBL/GenBank/DDBJ databases">
        <title>Draft genome sequence of the Termite Coptotermes fromosanus.</title>
        <authorList>
            <person name="Itakura S."/>
            <person name="Yosikawa Y."/>
            <person name="Umezawa K."/>
        </authorList>
    </citation>
    <scope>NUCLEOTIDE SEQUENCE [LARGE SCALE GENOMIC DNA]</scope>
</reference>
<evidence type="ECO:0000256" key="4">
    <source>
        <dbReference type="ARBA" id="ARBA00022679"/>
    </source>
</evidence>
<feature type="domain" description="E3 UFM1-protein ligase 1-like N-terminal" evidence="8">
    <location>
        <begin position="8"/>
        <end position="285"/>
    </location>
</feature>
<sequence length="801" mass="90084">MAAAEWDEVKRLAADFQRAQLSSTVQRLSERNCIEVVTKLLDLKLLDVVFTTDGKEYVTPQQLTREIRDELYVHAGSRINLVELVKLLGVDLNQIAARATEIERTDQNCSLVLGQLIDKTYVTHIAEEINEKLLQQGQITIGELTRHYDLPSDFLQTVVEKNLGKIIHGKQDKSDHQVFFTESYVARNGARIRGALAAALRPISVATLLSQCGVEERLFYSIIGNLTEMKQVPGVITGKQQSGSSMYIPAIYSKSQNDWVNSFYKQNGYLEYDALMRLGIVDHQLFIHKHFPNEKLLFLPSFAVGPNITDPVEAAVEEAIATGSMVDIMPLLPSLFEPEDAEEILTEVLKNTKIKSLNQNVHIFCNTIVVTDHFIRKLTKPFDAVIQKKAEEVVGSGAYLLAQADSKLQNNRSLIEQDEPSTKADRKEERRKKAAGGKGGGGTQGRETKTKSTKKKYLRGKVTAGDDSDEEHTPESGKMSRSSAHKLELLSIAEIKDVLATDESLQEEDLGELIAEIANHLHPSLNKSGLAAAKAVFESTMASTAQNRRKTHSELQDKLNAMFMNVRLFEKGLKQFSDKDIQLQLSKYLLKTLCTEITNEIFSYIAQENMIQYDQAKELSPEVRMKILNDSPNESKEPLLKLHKSLNTNSVEEVLNCIEAALGPRVCDMVLRRPDKKKERPQLLEHRQALLEQLTSSKDPALVLHLTTLILFQVVSQTMLHASGRFVSHILVYLQSHVTAEVFNTLQQYHDLVLKLLRTSSDDINYVHIMCELQEGMPAIKEIATSFKKHSTTEKFQQQPE</sequence>
<evidence type="ECO:0000313" key="11">
    <source>
        <dbReference type="EMBL" id="GFG32882.1"/>
    </source>
</evidence>
<dbReference type="InterPro" id="IPR056579">
    <property type="entry name" value="Ufl1_N"/>
</dbReference>
<evidence type="ECO:0000256" key="1">
    <source>
        <dbReference type="ARBA" id="ARBA00003950"/>
    </source>
</evidence>
<dbReference type="GO" id="GO:0032434">
    <property type="term" value="P:regulation of proteasomal ubiquitin-dependent protein catabolic process"/>
    <property type="evidence" value="ECO:0007669"/>
    <property type="project" value="TreeGrafter"/>
</dbReference>
<keyword evidence="4" id="KW-0808">Transferase</keyword>
<dbReference type="InterPro" id="IPR018611">
    <property type="entry name" value="Ufl1"/>
</dbReference>
<dbReference type="Pfam" id="PF09743">
    <property type="entry name" value="E3_UFM1_ligase"/>
    <property type="match status" value="1"/>
</dbReference>
<dbReference type="Pfam" id="PF25041">
    <property type="entry name" value="UFL1_C"/>
    <property type="match status" value="1"/>
</dbReference>
<organism evidence="11 12">
    <name type="scientific">Coptotermes formosanus</name>
    <name type="common">Formosan subterranean termite</name>
    <dbReference type="NCBI Taxonomy" id="36987"/>
    <lineage>
        <taxon>Eukaryota</taxon>
        <taxon>Metazoa</taxon>
        <taxon>Ecdysozoa</taxon>
        <taxon>Arthropoda</taxon>
        <taxon>Hexapoda</taxon>
        <taxon>Insecta</taxon>
        <taxon>Pterygota</taxon>
        <taxon>Neoptera</taxon>
        <taxon>Polyneoptera</taxon>
        <taxon>Dictyoptera</taxon>
        <taxon>Blattodea</taxon>
        <taxon>Blattoidea</taxon>
        <taxon>Termitoidae</taxon>
        <taxon>Rhinotermitidae</taxon>
        <taxon>Coptotermes</taxon>
    </lineage>
</organism>
<evidence type="ECO:0000259" key="9">
    <source>
        <dbReference type="Pfam" id="PF23659"/>
    </source>
</evidence>
<keyword evidence="5" id="KW-0833">Ubl conjugation pathway</keyword>
<evidence type="ECO:0000256" key="2">
    <source>
        <dbReference type="ARBA" id="ARBA00010789"/>
    </source>
</evidence>
<dbReference type="AlphaFoldDB" id="A0A6L2PNX5"/>
<dbReference type="InterPro" id="IPR056580">
    <property type="entry name" value="Ufl1_dom"/>
</dbReference>
<dbReference type="GO" id="GO:0005789">
    <property type="term" value="C:endoplasmic reticulum membrane"/>
    <property type="evidence" value="ECO:0007669"/>
    <property type="project" value="TreeGrafter"/>
</dbReference>
<dbReference type="OrthoDB" id="10258297at2759"/>
<feature type="region of interest" description="Disordered" evidence="7">
    <location>
        <begin position="411"/>
        <end position="483"/>
    </location>
</feature>